<dbReference type="SMART" id="SM00248">
    <property type="entry name" value="ANK"/>
    <property type="match status" value="2"/>
</dbReference>
<dbReference type="PROSITE" id="PS50088">
    <property type="entry name" value="ANK_REPEAT"/>
    <property type="match status" value="1"/>
</dbReference>
<comment type="caution">
    <text evidence="3">The sequence shown here is derived from an EMBL/GenBank/DDBJ whole genome shotgun (WGS) entry which is preliminary data.</text>
</comment>
<keyword evidence="2" id="KW-0732">Signal</keyword>
<dbReference type="SUPFAM" id="SSF48403">
    <property type="entry name" value="Ankyrin repeat"/>
    <property type="match status" value="1"/>
</dbReference>
<dbReference type="PROSITE" id="PS50297">
    <property type="entry name" value="ANK_REP_REGION"/>
    <property type="match status" value="1"/>
</dbReference>
<evidence type="ECO:0000256" key="2">
    <source>
        <dbReference type="SAM" id="SignalP"/>
    </source>
</evidence>
<protein>
    <submittedName>
        <fullName evidence="3">Uncharacterized protein</fullName>
    </submittedName>
</protein>
<gene>
    <name evidence="3" type="ORF">BST99_07725</name>
</gene>
<keyword evidence="1" id="KW-0040">ANK repeat</keyword>
<dbReference type="Gene3D" id="1.25.40.20">
    <property type="entry name" value="Ankyrin repeat-containing domain"/>
    <property type="match status" value="1"/>
</dbReference>
<feature type="chain" id="PRO_5015784563" evidence="2">
    <location>
        <begin position="22"/>
        <end position="131"/>
    </location>
</feature>
<dbReference type="OrthoDB" id="1374157at2"/>
<dbReference type="Pfam" id="PF12796">
    <property type="entry name" value="Ank_2"/>
    <property type="match status" value="1"/>
</dbReference>
<dbReference type="Proteomes" id="UP000239366">
    <property type="component" value="Unassembled WGS sequence"/>
</dbReference>
<feature type="signal peptide" evidence="2">
    <location>
        <begin position="1"/>
        <end position="21"/>
    </location>
</feature>
<organism evidence="3 4">
    <name type="scientific">Aureicoccus marinus</name>
    <dbReference type="NCBI Taxonomy" id="754435"/>
    <lineage>
        <taxon>Bacteria</taxon>
        <taxon>Pseudomonadati</taxon>
        <taxon>Bacteroidota</taxon>
        <taxon>Flavobacteriia</taxon>
        <taxon>Flavobacteriales</taxon>
        <taxon>Flavobacteriaceae</taxon>
        <taxon>Aureicoccus</taxon>
    </lineage>
</organism>
<dbReference type="InterPro" id="IPR002110">
    <property type="entry name" value="Ankyrin_rpt"/>
</dbReference>
<dbReference type="AlphaFoldDB" id="A0A2S7T6U1"/>
<feature type="repeat" description="ANK" evidence="1">
    <location>
        <begin position="70"/>
        <end position="102"/>
    </location>
</feature>
<evidence type="ECO:0000256" key="1">
    <source>
        <dbReference type="PROSITE-ProRule" id="PRU00023"/>
    </source>
</evidence>
<proteinExistence type="predicted"/>
<evidence type="ECO:0000313" key="4">
    <source>
        <dbReference type="Proteomes" id="UP000239366"/>
    </source>
</evidence>
<name>A0A2S7T6U1_9FLAO</name>
<dbReference type="EMBL" id="MQVX01000001">
    <property type="protein sequence ID" value="PQJ15630.1"/>
    <property type="molecule type" value="Genomic_DNA"/>
</dbReference>
<sequence length="131" mass="14005">MRKVFITLSAIAIGSFGSVQAAEGSTLESTDVLEVSVVQLTPLCQAVVDGDVELVKQYIAQGVDLSQKSNGKAATHYAARYNKAEILHLLLEGGADLYQRCDAGYTVKRHAQLSNAKSALAVIKIAEKKRA</sequence>
<accession>A0A2S7T6U1</accession>
<reference evidence="4" key="1">
    <citation type="submission" date="2016-11" db="EMBL/GenBank/DDBJ databases">
        <title>Trade-off between light-utilization and light-protection in marine flavobacteria.</title>
        <authorList>
            <person name="Kumagai Y."/>
            <person name="Yoshizawa S."/>
            <person name="Kogure K."/>
        </authorList>
    </citation>
    <scope>NUCLEOTIDE SEQUENCE [LARGE SCALE GENOMIC DNA]</scope>
    <source>
        <strain evidence="4">SG-18</strain>
    </source>
</reference>
<evidence type="ECO:0000313" key="3">
    <source>
        <dbReference type="EMBL" id="PQJ15630.1"/>
    </source>
</evidence>
<dbReference type="InterPro" id="IPR036770">
    <property type="entry name" value="Ankyrin_rpt-contain_sf"/>
</dbReference>
<keyword evidence="4" id="KW-1185">Reference proteome</keyword>
<dbReference type="RefSeq" id="WP_105001281.1">
    <property type="nucleotide sequence ID" value="NZ_MQVX01000001.1"/>
</dbReference>